<dbReference type="Pfam" id="PF14368">
    <property type="entry name" value="LTP_2"/>
    <property type="match status" value="1"/>
</dbReference>
<evidence type="ECO:0000256" key="3">
    <source>
        <dbReference type="ARBA" id="ARBA00022475"/>
    </source>
</evidence>
<evidence type="ECO:0000256" key="7">
    <source>
        <dbReference type="ARBA" id="ARBA00023180"/>
    </source>
</evidence>
<comment type="similarity">
    <text evidence="2">Belongs to the plant LTP family.</text>
</comment>
<evidence type="ECO:0000256" key="10">
    <source>
        <dbReference type="SAM" id="Phobius"/>
    </source>
</evidence>
<keyword evidence="10" id="KW-0812">Transmembrane</keyword>
<feature type="transmembrane region" description="Helical" evidence="10">
    <location>
        <begin position="52"/>
        <end position="73"/>
    </location>
</feature>
<comment type="caution">
    <text evidence="12">The sequence shown here is derived from an EMBL/GenBank/DDBJ whole genome shotgun (WGS) entry which is preliminary data.</text>
</comment>
<keyword evidence="4" id="KW-0336">GPI-anchor</keyword>
<evidence type="ECO:0000256" key="9">
    <source>
        <dbReference type="SAM" id="MobiDB-lite"/>
    </source>
</evidence>
<reference evidence="12 13" key="1">
    <citation type="journal article" date="2023" name="Hortic Res">
        <title>Pangenome of water caltrop reveals structural variations and asymmetric subgenome divergence after allopolyploidization.</title>
        <authorList>
            <person name="Zhang X."/>
            <person name="Chen Y."/>
            <person name="Wang L."/>
            <person name="Yuan Y."/>
            <person name="Fang M."/>
            <person name="Shi L."/>
            <person name="Lu R."/>
            <person name="Comes H.P."/>
            <person name="Ma Y."/>
            <person name="Chen Y."/>
            <person name="Huang G."/>
            <person name="Zhou Y."/>
            <person name="Zheng Z."/>
            <person name="Qiu Y."/>
        </authorList>
    </citation>
    <scope>NUCLEOTIDE SEQUENCE [LARGE SCALE GENOMIC DNA]</scope>
    <source>
        <strain evidence="12">F231</strain>
    </source>
</reference>
<dbReference type="GO" id="GO:0098552">
    <property type="term" value="C:side of membrane"/>
    <property type="evidence" value="ECO:0007669"/>
    <property type="project" value="UniProtKB-KW"/>
</dbReference>
<dbReference type="InterPro" id="IPR036312">
    <property type="entry name" value="Bifun_inhib/LTP/seed_sf"/>
</dbReference>
<dbReference type="Proteomes" id="UP001346149">
    <property type="component" value="Unassembled WGS sequence"/>
</dbReference>
<evidence type="ECO:0000256" key="8">
    <source>
        <dbReference type="ARBA" id="ARBA00023288"/>
    </source>
</evidence>
<feature type="compositionally biased region" description="Low complexity" evidence="9">
    <location>
        <begin position="187"/>
        <end position="196"/>
    </location>
</feature>
<keyword evidence="7" id="KW-0325">Glycoprotein</keyword>
<evidence type="ECO:0000256" key="6">
    <source>
        <dbReference type="ARBA" id="ARBA00023157"/>
    </source>
</evidence>
<sequence>MSGQSIYKKPLWLHLLSCVNLSTKIQERKSESGKENLKVGSMEAAAGRRSTAVMVIVTVTVTVMLCCAGVVLGDNESLTKQCSGEFNNVAVCMSYATGHADKPTTKCCDSVKEIRAKDPACLCFFIQQVHNGSAQLQGLGILESRLLQLAPVCSIQNSSISDCPKLLGISPTSPDFAFFSNASTTAPPAAPNGTTSLPDTANSPSAAAKRGVELPNSILLMAAAVFLCAFTIGSSS</sequence>
<keyword evidence="10" id="KW-1133">Transmembrane helix</keyword>
<dbReference type="Gene3D" id="1.10.110.10">
    <property type="entry name" value="Plant lipid-transfer and hydrophobic proteins"/>
    <property type="match status" value="1"/>
</dbReference>
<name>A0AAN7QGS0_TRANT</name>
<protein>
    <recommendedName>
        <fullName evidence="11">Bifunctional inhibitor/plant lipid transfer protein/seed storage helical domain-containing protein</fullName>
    </recommendedName>
</protein>
<proteinExistence type="inferred from homology"/>
<dbReference type="EMBL" id="JAXQNO010000023">
    <property type="protein sequence ID" value="KAK4764570.1"/>
    <property type="molecule type" value="Genomic_DNA"/>
</dbReference>
<evidence type="ECO:0000313" key="12">
    <source>
        <dbReference type="EMBL" id="KAK4764570.1"/>
    </source>
</evidence>
<dbReference type="SUPFAM" id="SSF47699">
    <property type="entry name" value="Bifunctional inhibitor/lipid-transfer protein/seed storage 2S albumin"/>
    <property type="match status" value="1"/>
</dbReference>
<dbReference type="PANTHER" id="PTHR33044">
    <property type="entry name" value="BIFUNCTIONAL INHIBITOR/LIPID-TRANSFER PROTEIN/SEED STORAGE 2S ALBUMIN SUPERFAMILY PROTEIN-RELATED"/>
    <property type="match status" value="1"/>
</dbReference>
<evidence type="ECO:0000256" key="1">
    <source>
        <dbReference type="ARBA" id="ARBA00004609"/>
    </source>
</evidence>
<accession>A0AAN7QGS0</accession>
<keyword evidence="8" id="KW-0449">Lipoprotein</keyword>
<dbReference type="CDD" id="cd00010">
    <property type="entry name" value="AAI_LTSS"/>
    <property type="match status" value="1"/>
</dbReference>
<evidence type="ECO:0000256" key="4">
    <source>
        <dbReference type="ARBA" id="ARBA00022622"/>
    </source>
</evidence>
<keyword evidence="6" id="KW-1015">Disulfide bond</keyword>
<keyword evidence="5" id="KW-0732">Signal</keyword>
<comment type="subcellular location">
    <subcellularLocation>
        <location evidence="1">Cell membrane</location>
        <topology evidence="1">Lipid-anchor</topology>
        <topology evidence="1">GPI-anchor</topology>
    </subcellularLocation>
</comment>
<dbReference type="SMART" id="SM00499">
    <property type="entry name" value="AAI"/>
    <property type="match status" value="1"/>
</dbReference>
<feature type="transmembrane region" description="Helical" evidence="10">
    <location>
        <begin position="214"/>
        <end position="233"/>
    </location>
</feature>
<keyword evidence="10" id="KW-0472">Membrane</keyword>
<dbReference type="InterPro" id="IPR043325">
    <property type="entry name" value="LTSS"/>
</dbReference>
<evidence type="ECO:0000256" key="2">
    <source>
        <dbReference type="ARBA" id="ARBA00009748"/>
    </source>
</evidence>
<gene>
    <name evidence="12" type="ORF">SAY86_025660</name>
</gene>
<feature type="domain" description="Bifunctional inhibitor/plant lipid transfer protein/seed storage helical" evidence="11">
    <location>
        <begin position="82"/>
        <end position="163"/>
    </location>
</feature>
<evidence type="ECO:0000256" key="5">
    <source>
        <dbReference type="ARBA" id="ARBA00022729"/>
    </source>
</evidence>
<keyword evidence="3" id="KW-1003">Cell membrane</keyword>
<keyword evidence="13" id="KW-1185">Reference proteome</keyword>
<feature type="region of interest" description="Disordered" evidence="9">
    <location>
        <begin position="187"/>
        <end position="206"/>
    </location>
</feature>
<dbReference type="AlphaFoldDB" id="A0AAN7QGS0"/>
<organism evidence="12 13">
    <name type="scientific">Trapa natans</name>
    <name type="common">Water chestnut</name>
    <dbReference type="NCBI Taxonomy" id="22666"/>
    <lineage>
        <taxon>Eukaryota</taxon>
        <taxon>Viridiplantae</taxon>
        <taxon>Streptophyta</taxon>
        <taxon>Embryophyta</taxon>
        <taxon>Tracheophyta</taxon>
        <taxon>Spermatophyta</taxon>
        <taxon>Magnoliopsida</taxon>
        <taxon>eudicotyledons</taxon>
        <taxon>Gunneridae</taxon>
        <taxon>Pentapetalae</taxon>
        <taxon>rosids</taxon>
        <taxon>malvids</taxon>
        <taxon>Myrtales</taxon>
        <taxon>Lythraceae</taxon>
        <taxon>Trapa</taxon>
    </lineage>
</organism>
<dbReference type="InterPro" id="IPR016140">
    <property type="entry name" value="Bifunc_inhib/LTP/seed_store"/>
</dbReference>
<evidence type="ECO:0000259" key="11">
    <source>
        <dbReference type="SMART" id="SM00499"/>
    </source>
</evidence>
<dbReference type="GO" id="GO:0005886">
    <property type="term" value="C:plasma membrane"/>
    <property type="evidence" value="ECO:0007669"/>
    <property type="project" value="UniProtKB-SubCell"/>
</dbReference>
<evidence type="ECO:0000313" key="13">
    <source>
        <dbReference type="Proteomes" id="UP001346149"/>
    </source>
</evidence>